<accession>A0A2K9LVE6</accession>
<keyword evidence="1" id="KW-0472">Membrane</keyword>
<dbReference type="KEGG" id="kak:Kalk_04335"/>
<dbReference type="InterPro" id="IPR007163">
    <property type="entry name" value="VCA0040-like"/>
</dbReference>
<evidence type="ECO:0000313" key="3">
    <source>
        <dbReference type="Proteomes" id="UP000235116"/>
    </source>
</evidence>
<dbReference type="EMBL" id="CP022684">
    <property type="protein sequence ID" value="AUM14844.1"/>
    <property type="molecule type" value="Genomic_DNA"/>
</dbReference>
<feature type="transmembrane region" description="Helical" evidence="1">
    <location>
        <begin position="190"/>
        <end position="208"/>
    </location>
</feature>
<dbReference type="PANTHER" id="PTHR37308:SF1">
    <property type="entry name" value="POLYPRENYL-PHOSPHATE TRANSPORTER"/>
    <property type="match status" value="1"/>
</dbReference>
<feature type="transmembrane region" description="Helical" evidence="1">
    <location>
        <begin position="12"/>
        <end position="41"/>
    </location>
</feature>
<dbReference type="AlphaFoldDB" id="A0A2K9LVE6"/>
<keyword evidence="3" id="KW-1185">Reference proteome</keyword>
<feature type="transmembrane region" description="Helical" evidence="1">
    <location>
        <begin position="277"/>
        <end position="294"/>
    </location>
</feature>
<keyword evidence="1" id="KW-0812">Transmembrane</keyword>
<proteinExistence type="predicted"/>
<dbReference type="Pfam" id="PF04018">
    <property type="entry name" value="VCA0040-like"/>
    <property type="match status" value="1"/>
</dbReference>
<dbReference type="Proteomes" id="UP000235116">
    <property type="component" value="Chromosome"/>
</dbReference>
<protein>
    <submittedName>
        <fullName evidence="2">DUF368 domain-containing protein</fullName>
    </submittedName>
</protein>
<gene>
    <name evidence="2" type="ORF">Kalk_04335</name>
</gene>
<evidence type="ECO:0000256" key="1">
    <source>
        <dbReference type="SAM" id="Phobius"/>
    </source>
</evidence>
<organism evidence="2 3">
    <name type="scientific">Ketobacter alkanivorans</name>
    <dbReference type="NCBI Taxonomy" id="1917421"/>
    <lineage>
        <taxon>Bacteria</taxon>
        <taxon>Pseudomonadati</taxon>
        <taxon>Pseudomonadota</taxon>
        <taxon>Gammaproteobacteria</taxon>
        <taxon>Pseudomonadales</taxon>
        <taxon>Ketobacteraceae</taxon>
        <taxon>Ketobacter</taxon>
    </lineage>
</organism>
<evidence type="ECO:0000313" key="2">
    <source>
        <dbReference type="EMBL" id="AUM14844.1"/>
    </source>
</evidence>
<sequence length="309" mass="33040">MWVYVKGMGMGAADIVPGVSGGTVAFITGIYATLIDSIGAIGPKTLSLLFKQGPAAAWHSFNGNFLLALMLGILTSVFTLSKLISHLLNTQPELLWSFFFGLILVSAVHIGRQIPRWQIGTVTALVAGSLIAYGITAVSPTEIALNPLTLFIAGSIAICAMVLPGISGSFILLLLGMYAHVIGAVKSLDVMSLAVFAAGCLVGLLLFTRLLSWLLHHHHNLTLAVLTGFMLGSLNKVWPWKHTLTTRLNSHGEQVPVEQLNVLPQQYFELTGQNPHLIYSLILMAVAVVLVLALERFSSADSASTESGR</sequence>
<dbReference type="OrthoDB" id="9793746at2"/>
<feature type="transmembrane region" description="Helical" evidence="1">
    <location>
        <begin position="93"/>
        <end position="111"/>
    </location>
</feature>
<feature type="transmembrane region" description="Helical" evidence="1">
    <location>
        <begin position="117"/>
        <end position="138"/>
    </location>
</feature>
<keyword evidence="1" id="KW-1133">Transmembrane helix</keyword>
<reference evidence="3" key="1">
    <citation type="submission" date="2017-08" db="EMBL/GenBank/DDBJ databases">
        <title>Direct submision.</title>
        <authorList>
            <person name="Kim S.-J."/>
            <person name="Rhee S.-K."/>
        </authorList>
    </citation>
    <scope>NUCLEOTIDE SEQUENCE [LARGE SCALE GENOMIC DNA]</scope>
    <source>
        <strain evidence="3">GI5</strain>
    </source>
</reference>
<feature type="transmembrane region" description="Helical" evidence="1">
    <location>
        <begin position="61"/>
        <end position="81"/>
    </location>
</feature>
<feature type="transmembrane region" description="Helical" evidence="1">
    <location>
        <begin position="150"/>
        <end position="178"/>
    </location>
</feature>
<name>A0A2K9LVE6_9GAMM</name>
<dbReference type="PANTHER" id="PTHR37308">
    <property type="entry name" value="INTEGRAL MEMBRANE PROTEIN"/>
    <property type="match status" value="1"/>
</dbReference>